<sequence>MLTRREVEARILAPILEALGEAFGRDEVLAVVRETIIRIAQEQGRDLVHVMGGNSLEHFAESLQFWTRDNALEIQEVARSPQEFSFNVTRCRYAELYRALGIPELGAVLSCNRDYALIQGFNPDVELTRTQTIMEGAPCCDFRYRLKPQAGPASDDPGDPAPA</sequence>
<protein>
    <recommendedName>
        <fullName evidence="3">2-amino-thiazoline-4-carboxylic acid hydrolase</fullName>
    </recommendedName>
</protein>
<evidence type="ECO:0000313" key="2">
    <source>
        <dbReference type="Proteomes" id="UP000317371"/>
    </source>
</evidence>
<dbReference type="Proteomes" id="UP000317371">
    <property type="component" value="Unassembled WGS sequence"/>
</dbReference>
<dbReference type="Pfam" id="PF14196">
    <property type="entry name" value="ATC_hydrolase"/>
    <property type="match status" value="1"/>
</dbReference>
<organism evidence="1 2">
    <name type="scientific">Litorilinea aerophila</name>
    <dbReference type="NCBI Taxonomy" id="1204385"/>
    <lineage>
        <taxon>Bacteria</taxon>
        <taxon>Bacillati</taxon>
        <taxon>Chloroflexota</taxon>
        <taxon>Caldilineae</taxon>
        <taxon>Caldilineales</taxon>
        <taxon>Caldilineaceae</taxon>
        <taxon>Litorilinea</taxon>
    </lineage>
</organism>
<comment type="caution">
    <text evidence="1">The sequence shown here is derived from an EMBL/GenBank/DDBJ whole genome shotgun (WGS) entry which is preliminary data.</text>
</comment>
<proteinExistence type="predicted"/>
<dbReference type="OrthoDB" id="1495276at2"/>
<reference evidence="1 2" key="1">
    <citation type="submission" date="2019-06" db="EMBL/GenBank/DDBJ databases">
        <title>Genome sequence of Litorilinea aerophila BAA-2444.</title>
        <authorList>
            <person name="Maclea K.S."/>
            <person name="Maurais E.G."/>
            <person name="Iannazzi L.C."/>
        </authorList>
    </citation>
    <scope>NUCLEOTIDE SEQUENCE [LARGE SCALE GENOMIC DNA]</scope>
    <source>
        <strain evidence="1 2">ATCC BAA-2444</strain>
    </source>
</reference>
<dbReference type="InterPro" id="IPR026002">
    <property type="entry name" value="ATC_hydrolase-like"/>
</dbReference>
<evidence type="ECO:0000313" key="1">
    <source>
        <dbReference type="EMBL" id="TQE94102.1"/>
    </source>
</evidence>
<accession>A0A540VBJ8</accession>
<name>A0A540VBJ8_9CHLR</name>
<dbReference type="AlphaFoldDB" id="A0A540VBJ8"/>
<keyword evidence="2" id="KW-1185">Reference proteome</keyword>
<gene>
    <name evidence="1" type="ORF">FKZ61_18450</name>
</gene>
<dbReference type="EMBL" id="VIGC01000028">
    <property type="protein sequence ID" value="TQE94102.1"/>
    <property type="molecule type" value="Genomic_DNA"/>
</dbReference>
<evidence type="ECO:0008006" key="3">
    <source>
        <dbReference type="Google" id="ProtNLM"/>
    </source>
</evidence>
<dbReference type="InParanoid" id="A0A540VBJ8"/>